<dbReference type="InterPro" id="IPR050644">
    <property type="entry name" value="PG_Glycine_Bridge_Synth"/>
</dbReference>
<evidence type="ECO:0000259" key="1">
    <source>
        <dbReference type="Pfam" id="PF13480"/>
    </source>
</evidence>
<organism evidence="2 3">
    <name type="scientific">Haloarcula limicola</name>
    <dbReference type="NCBI Taxonomy" id="1429915"/>
    <lineage>
        <taxon>Archaea</taxon>
        <taxon>Methanobacteriati</taxon>
        <taxon>Methanobacteriota</taxon>
        <taxon>Stenosarchaea group</taxon>
        <taxon>Halobacteria</taxon>
        <taxon>Halobacteriales</taxon>
        <taxon>Haloarculaceae</taxon>
        <taxon>Haloarcula</taxon>
    </lineage>
</organism>
<dbReference type="RefSeq" id="WP_162315976.1">
    <property type="nucleotide sequence ID" value="NZ_JAHQXF010000001.1"/>
</dbReference>
<proteinExistence type="predicted"/>
<accession>A0A8J7Y6Z9</accession>
<feature type="domain" description="BioF2-like acetyltransferase" evidence="1">
    <location>
        <begin position="191"/>
        <end position="320"/>
    </location>
</feature>
<dbReference type="InterPro" id="IPR016181">
    <property type="entry name" value="Acyl_CoA_acyltransferase"/>
</dbReference>
<dbReference type="Proteomes" id="UP000766550">
    <property type="component" value="Unassembled WGS sequence"/>
</dbReference>
<dbReference type="Pfam" id="PF13480">
    <property type="entry name" value="Acetyltransf_6"/>
    <property type="match status" value="1"/>
</dbReference>
<comment type="caution">
    <text evidence="2">The sequence shown here is derived from an EMBL/GenBank/DDBJ whole genome shotgun (WGS) entry which is preliminary data.</text>
</comment>
<dbReference type="PANTHER" id="PTHR36174">
    <property type="entry name" value="LIPID II:GLYCINE GLYCYLTRANSFERASE"/>
    <property type="match status" value="1"/>
</dbReference>
<dbReference type="AlphaFoldDB" id="A0A8J7Y6Z9"/>
<dbReference type="PANTHER" id="PTHR36174:SF1">
    <property type="entry name" value="LIPID II:GLYCINE GLYCYLTRANSFERASE"/>
    <property type="match status" value="1"/>
</dbReference>
<evidence type="ECO:0000313" key="2">
    <source>
        <dbReference type="EMBL" id="MBV0922803.1"/>
    </source>
</evidence>
<dbReference type="Gene3D" id="3.40.630.30">
    <property type="match status" value="1"/>
</dbReference>
<gene>
    <name evidence="2" type="ORF">KTS45_01185</name>
</gene>
<sequence length="367" mass="41662">MPLSSRIASGLRLGRATGTDEQFRHDLRVLGSISEVSPDRWNAVVDQSSRGSVFHRHEWLEAVENGLGHAPRHLFVEKDGNPIGLFPNFLEPLEGVDRSPLRRLVSVEPGFGGPLATTDTDTVLPAMLETVADYCTGRTVVHEIRALDTSYLRYNTLFQSHDYEPNRRRCRFLLHLSRPYEDILSGMSRSRRKGIERGREGDAEVIEEAVTSDTLGRFYRTYVRVMDELGVSAFPREFFESLLGMADRLLLVTARVDGEYAGGLLEILDDEQSSVHGYISAIPREFFDHHVSELLYDYVVRWGIDNGYETYDLGTTKPDYENGLFRYKEGFGGQLVPTLVWERGGNSLWDVLHRGRSLYLKHSNSES</sequence>
<keyword evidence="3" id="KW-1185">Reference proteome</keyword>
<dbReference type="SUPFAM" id="SSF55729">
    <property type="entry name" value="Acyl-CoA N-acyltransferases (Nat)"/>
    <property type="match status" value="1"/>
</dbReference>
<dbReference type="InterPro" id="IPR038740">
    <property type="entry name" value="BioF2-like_GNAT_dom"/>
</dbReference>
<name>A0A8J7Y6Z9_9EURY</name>
<dbReference type="EMBL" id="JAHQXF010000001">
    <property type="protein sequence ID" value="MBV0922803.1"/>
    <property type="molecule type" value="Genomic_DNA"/>
</dbReference>
<reference evidence="2 3" key="1">
    <citation type="submission" date="2021-06" db="EMBL/GenBank/DDBJ databases">
        <title>New haloarchaea isolates fom saline soil.</title>
        <authorList>
            <person name="Duran-Viseras A."/>
            <person name="Sanchez-Porro C.S."/>
            <person name="Ventosa A."/>
        </authorList>
    </citation>
    <scope>NUCLEOTIDE SEQUENCE [LARGE SCALE GENOMIC DNA]</scope>
    <source>
        <strain evidence="2 3">JCM 183640</strain>
    </source>
</reference>
<protein>
    <submittedName>
        <fullName evidence="2">GNAT family N-acetyltransferase</fullName>
    </submittedName>
</protein>
<dbReference type="OrthoDB" id="135106at2157"/>
<evidence type="ECO:0000313" key="3">
    <source>
        <dbReference type="Proteomes" id="UP000766550"/>
    </source>
</evidence>